<organism evidence="2 3">
    <name type="scientific">Umbra pygmaea</name>
    <name type="common">Eastern mudminnow</name>
    <dbReference type="NCBI Taxonomy" id="75934"/>
    <lineage>
        <taxon>Eukaryota</taxon>
        <taxon>Metazoa</taxon>
        <taxon>Chordata</taxon>
        <taxon>Craniata</taxon>
        <taxon>Vertebrata</taxon>
        <taxon>Euteleostomi</taxon>
        <taxon>Actinopterygii</taxon>
        <taxon>Neopterygii</taxon>
        <taxon>Teleostei</taxon>
        <taxon>Protacanthopterygii</taxon>
        <taxon>Esociformes</taxon>
        <taxon>Umbridae</taxon>
        <taxon>Umbra</taxon>
    </lineage>
</organism>
<gene>
    <name evidence="2" type="ORF">UPYG_G00158390</name>
</gene>
<dbReference type="Pfam" id="PF15137">
    <property type="entry name" value="ECPIP"/>
    <property type="match status" value="1"/>
</dbReference>
<feature type="transmembrane region" description="Helical" evidence="1">
    <location>
        <begin position="60"/>
        <end position="77"/>
    </location>
</feature>
<evidence type="ECO:0000313" key="3">
    <source>
        <dbReference type="Proteomes" id="UP001557470"/>
    </source>
</evidence>
<evidence type="ECO:0000313" key="2">
    <source>
        <dbReference type="EMBL" id="KAL0985541.1"/>
    </source>
</evidence>
<proteinExistence type="predicted"/>
<sequence length="280" mass="30536">MTHQLKYKGRTKDKKACLPDRRQRVCIKASGYSLSEDVVSLVAMEMSPNRASSCSRPRGLLSWLLWTAWVLLLPWTVSLTTGSGNRTLLFDSADNNNSLRNCSCSAHVQDCNKVLANLQCSCHTVPRSELTPGGLREQGGLTVWLTEPWVLTELLNGSVVADLSLSFCGAGPLAIPSQYLALFGLRMLKVYSAAQGARHPEQGLTIASGMAHSYVPSSPSVTHVSFLDLNVLNGLSSLKAYSVSAQPLVTLLQQFPHLPLPQMPSTSRDLPQHSLLTFIY</sequence>
<comment type="caution">
    <text evidence="2">The sequence shown here is derived from an EMBL/GenBank/DDBJ whole genome shotgun (WGS) entry which is preliminary data.</text>
</comment>
<accession>A0ABD0WZ82</accession>
<evidence type="ECO:0000256" key="1">
    <source>
        <dbReference type="SAM" id="Phobius"/>
    </source>
</evidence>
<dbReference type="Proteomes" id="UP001557470">
    <property type="component" value="Unassembled WGS sequence"/>
</dbReference>
<keyword evidence="1" id="KW-0472">Membrane</keyword>
<keyword evidence="1" id="KW-1133">Transmembrane helix</keyword>
<keyword evidence="1" id="KW-0812">Transmembrane</keyword>
<dbReference type="EMBL" id="JAGEUA010000004">
    <property type="protein sequence ID" value="KAL0985541.1"/>
    <property type="molecule type" value="Genomic_DNA"/>
</dbReference>
<protein>
    <submittedName>
        <fullName evidence="2">Uncharacterized protein</fullName>
    </submittedName>
</protein>
<keyword evidence="3" id="KW-1185">Reference proteome</keyword>
<reference evidence="2 3" key="1">
    <citation type="submission" date="2024-06" db="EMBL/GenBank/DDBJ databases">
        <authorList>
            <person name="Pan Q."/>
            <person name="Wen M."/>
            <person name="Jouanno E."/>
            <person name="Zahm M."/>
            <person name="Klopp C."/>
            <person name="Cabau C."/>
            <person name="Louis A."/>
            <person name="Berthelot C."/>
            <person name="Parey E."/>
            <person name="Roest Crollius H."/>
            <person name="Montfort J."/>
            <person name="Robinson-Rechavi M."/>
            <person name="Bouchez O."/>
            <person name="Lampietro C."/>
            <person name="Lopez Roques C."/>
            <person name="Donnadieu C."/>
            <person name="Postlethwait J."/>
            <person name="Bobe J."/>
            <person name="Verreycken H."/>
            <person name="Guiguen Y."/>
        </authorList>
    </citation>
    <scope>NUCLEOTIDE SEQUENCE [LARGE SCALE GENOMIC DNA]</scope>
    <source>
        <strain evidence="2">Up_M1</strain>
        <tissue evidence="2">Testis</tissue>
    </source>
</reference>
<dbReference type="PANTHER" id="PTHR35658">
    <property type="entry name" value="RCG58666, ISOFORM CRA_A"/>
    <property type="match status" value="1"/>
</dbReference>
<dbReference type="InterPro" id="IPR029250">
    <property type="entry name" value="ECPIP"/>
</dbReference>
<name>A0ABD0WZ82_UMBPY</name>
<dbReference type="PANTHER" id="PTHR35658:SF1">
    <property type="entry name" value="CHROMOSOME 21 OPEN READING FRAME 62"/>
    <property type="match status" value="1"/>
</dbReference>
<dbReference type="AlphaFoldDB" id="A0ABD0WZ82"/>